<keyword evidence="1" id="KW-0808">Transferase</keyword>
<organism evidence="1">
    <name type="scientific">Macaca fascicularis</name>
    <name type="common">Crab-eating macaque</name>
    <name type="synonym">Cynomolgus monkey</name>
    <dbReference type="NCBI Taxonomy" id="9541"/>
    <lineage>
        <taxon>Eukaryota</taxon>
        <taxon>Metazoa</taxon>
        <taxon>Chordata</taxon>
        <taxon>Craniata</taxon>
        <taxon>Vertebrata</taxon>
        <taxon>Euteleostomi</taxon>
        <taxon>Mammalia</taxon>
        <taxon>Eutheria</taxon>
        <taxon>Euarchontoglires</taxon>
        <taxon>Primates</taxon>
        <taxon>Haplorrhini</taxon>
        <taxon>Catarrhini</taxon>
        <taxon>Cercopithecidae</taxon>
        <taxon>Cercopithecinae</taxon>
        <taxon>Macaca</taxon>
    </lineage>
</organism>
<reference evidence="1" key="1">
    <citation type="journal article" date="2007" name="PLoS Biol.">
        <title>Rate of evolution in brain-expressed genes in humans and other primates.</title>
        <authorList>
            <person name="Wang H.-Y."/>
            <person name="Chien H.-C."/>
            <person name="Osada N."/>
            <person name="Hashimoto K."/>
            <person name="Sugano S."/>
            <person name="Gojobori T."/>
            <person name="Chou C.-K."/>
            <person name="Tsai S.-F."/>
            <person name="Wu C.-I."/>
            <person name="Shen C.-K.J."/>
        </authorList>
    </citation>
    <scope>NUCLEOTIDE SEQUENCE</scope>
</reference>
<dbReference type="GO" id="GO:0016757">
    <property type="term" value="F:glycosyltransferase activity"/>
    <property type="evidence" value="ECO:0007669"/>
    <property type="project" value="UniProtKB-KW"/>
</dbReference>
<proteinExistence type="evidence at transcript level"/>
<dbReference type="EMBL" id="AB172582">
    <property type="protein sequence ID" value="BAE89644.1"/>
    <property type="molecule type" value="mRNA"/>
</dbReference>
<sequence>MSLKYAKKNILGWHVLVFVSDAKVRGNQVHEHLCLSTVLDFY</sequence>
<accession>I7GCA7</accession>
<protein>
    <submittedName>
        <fullName evidence="1">Macaca fascicularis brain cDNA clone: QflA-18801, similar to human quinolinate phosphoribosyltransferase(nicotinate-nucleotide pyrophosphorylase (carboxylating))(QPRT), mRNA, RefSeq: NM_014298.3</fullName>
    </submittedName>
</protein>
<evidence type="ECO:0000313" key="1">
    <source>
        <dbReference type="EMBL" id="BAE89644.1"/>
    </source>
</evidence>
<name>I7GCA7_MACFA</name>
<dbReference type="AlphaFoldDB" id="I7GCA7"/>
<keyword evidence="1" id="KW-0328">Glycosyltransferase</keyword>